<dbReference type="GO" id="GO:0006261">
    <property type="term" value="P:DNA-templated DNA replication"/>
    <property type="evidence" value="ECO:0007669"/>
    <property type="project" value="TreeGrafter"/>
</dbReference>
<evidence type="ECO:0000256" key="4">
    <source>
        <dbReference type="ARBA" id="ARBA00022695"/>
    </source>
</evidence>
<reference evidence="11 12" key="1">
    <citation type="submission" date="2019-10" db="EMBL/GenBank/DDBJ databases">
        <title>The Genome Sequence of Clostridium tarantellae Isolated from Fish Brain.</title>
        <authorList>
            <person name="Bano L."/>
            <person name="Kiel M."/>
            <person name="Sales G."/>
            <person name="Doxey A.C."/>
            <person name="Mansfield M.J."/>
            <person name="Schiavone M."/>
            <person name="Rossetto O."/>
            <person name="Pirazzini M."/>
            <person name="Dobrindt U."/>
            <person name="Montecucco C."/>
        </authorList>
    </citation>
    <scope>NUCLEOTIDE SEQUENCE [LARGE SCALE GENOMIC DNA]</scope>
    <source>
        <strain evidence="11 12">DSM 3997</strain>
    </source>
</reference>
<dbReference type="Pfam" id="PF21694">
    <property type="entry name" value="DNA_pol3_delta_C"/>
    <property type="match status" value="1"/>
</dbReference>
<protein>
    <recommendedName>
        <fullName evidence="2">DNA polymerase III subunit delta</fullName>
        <ecNumber evidence="1">2.7.7.7</ecNumber>
    </recommendedName>
</protein>
<dbReference type="NCBIfam" id="TIGR01128">
    <property type="entry name" value="holA"/>
    <property type="match status" value="1"/>
</dbReference>
<evidence type="ECO:0000259" key="10">
    <source>
        <dbReference type="Pfam" id="PF21694"/>
    </source>
</evidence>
<dbReference type="EMBL" id="WHJC01000002">
    <property type="protein sequence ID" value="MPQ42260.1"/>
    <property type="molecule type" value="Genomic_DNA"/>
</dbReference>
<keyword evidence="6" id="KW-0239">DNA-directed DNA polymerase</keyword>
<evidence type="ECO:0000256" key="6">
    <source>
        <dbReference type="ARBA" id="ARBA00022932"/>
    </source>
</evidence>
<dbReference type="PANTHER" id="PTHR34388">
    <property type="entry name" value="DNA POLYMERASE III SUBUNIT DELTA"/>
    <property type="match status" value="1"/>
</dbReference>
<evidence type="ECO:0000256" key="8">
    <source>
        <dbReference type="ARBA" id="ARBA00049244"/>
    </source>
</evidence>
<dbReference type="EC" id="2.7.7.7" evidence="1"/>
<keyword evidence="4 11" id="KW-0548">Nucleotidyltransferase</keyword>
<comment type="similarity">
    <text evidence="7">Belongs to the DNA polymerase HolA subunit family.</text>
</comment>
<dbReference type="Gene3D" id="1.20.272.10">
    <property type="match status" value="1"/>
</dbReference>
<sequence>MIDLELLHRELNEGKIRNCYIFCGLDEMLIKESIDTIVNKAIDKDFRELNITKIDGNNFKVEDFKIACETVPFLSEKKAIIVDRVPFLKEKLDSENQKNYNECIGYFKNPPDYCVLIVYVLLKDKRERINKLKKLMTLDKEACIVSIEKLKGEKFYKKVGSIFLELGGEISKVELRYFCELVENNFDIIKREVDKLVNYSNGRPITKKDIEILLPHKSESDIFDLVEFISIRKANEAIDLMNELVNKGENPIVILSQIRDQFQKLYRIKMRSQQGYKIEEISKDFKGAFGFSIPPFVVEKFINQGKKFSNKQINKCIKVCMESEKKLKSTNIDGKTELELMIINCQLP</sequence>
<comment type="caution">
    <text evidence="11">The sequence shown here is derived from an EMBL/GenBank/DDBJ whole genome shotgun (WGS) entry which is preliminary data.</text>
</comment>
<dbReference type="InterPro" id="IPR005790">
    <property type="entry name" value="DNA_polIII_delta"/>
</dbReference>
<proteinExistence type="inferred from homology"/>
<name>A0A6I1MGF1_9CLOT</name>
<dbReference type="InterPro" id="IPR008921">
    <property type="entry name" value="DNA_pol3_clamp-load_cplx_C"/>
</dbReference>
<evidence type="ECO:0000256" key="1">
    <source>
        <dbReference type="ARBA" id="ARBA00012417"/>
    </source>
</evidence>
<dbReference type="RefSeq" id="WP_327443392.1">
    <property type="nucleotide sequence ID" value="NZ_WHJC01000002.1"/>
</dbReference>
<evidence type="ECO:0000256" key="3">
    <source>
        <dbReference type="ARBA" id="ARBA00022679"/>
    </source>
</evidence>
<dbReference type="Gene3D" id="3.40.50.300">
    <property type="entry name" value="P-loop containing nucleotide triphosphate hydrolases"/>
    <property type="match status" value="1"/>
</dbReference>
<dbReference type="InterPro" id="IPR027417">
    <property type="entry name" value="P-loop_NTPase"/>
</dbReference>
<feature type="domain" description="DNA polymerase III delta N-terminal" evidence="9">
    <location>
        <begin position="20"/>
        <end position="147"/>
    </location>
</feature>
<feature type="domain" description="DNA polymerase III delta subunit-like C-terminal" evidence="10">
    <location>
        <begin position="219"/>
        <end position="344"/>
    </location>
</feature>
<dbReference type="AlphaFoldDB" id="A0A6I1MGF1"/>
<evidence type="ECO:0000256" key="7">
    <source>
        <dbReference type="ARBA" id="ARBA00034754"/>
    </source>
</evidence>
<evidence type="ECO:0000256" key="2">
    <source>
        <dbReference type="ARBA" id="ARBA00017703"/>
    </source>
</evidence>
<comment type="catalytic activity">
    <reaction evidence="8">
        <text>DNA(n) + a 2'-deoxyribonucleoside 5'-triphosphate = DNA(n+1) + diphosphate</text>
        <dbReference type="Rhea" id="RHEA:22508"/>
        <dbReference type="Rhea" id="RHEA-COMP:17339"/>
        <dbReference type="Rhea" id="RHEA-COMP:17340"/>
        <dbReference type="ChEBI" id="CHEBI:33019"/>
        <dbReference type="ChEBI" id="CHEBI:61560"/>
        <dbReference type="ChEBI" id="CHEBI:173112"/>
        <dbReference type="EC" id="2.7.7.7"/>
    </reaction>
</comment>
<dbReference type="SUPFAM" id="SSF48019">
    <property type="entry name" value="post-AAA+ oligomerization domain-like"/>
    <property type="match status" value="1"/>
</dbReference>
<dbReference type="InterPro" id="IPR010372">
    <property type="entry name" value="DNA_pol3_delta_N"/>
</dbReference>
<accession>A0A6I1MGF1</accession>
<dbReference type="GO" id="GO:0003677">
    <property type="term" value="F:DNA binding"/>
    <property type="evidence" value="ECO:0007669"/>
    <property type="project" value="InterPro"/>
</dbReference>
<keyword evidence="3 11" id="KW-0808">Transferase</keyword>
<keyword evidence="5" id="KW-0235">DNA replication</keyword>
<dbReference type="PANTHER" id="PTHR34388:SF1">
    <property type="entry name" value="DNA POLYMERASE III SUBUNIT DELTA"/>
    <property type="match status" value="1"/>
</dbReference>
<gene>
    <name evidence="11" type="primary">holA</name>
    <name evidence="11" type="ORF">GBZ86_00580</name>
</gene>
<dbReference type="SUPFAM" id="SSF52540">
    <property type="entry name" value="P-loop containing nucleoside triphosphate hydrolases"/>
    <property type="match status" value="1"/>
</dbReference>
<dbReference type="GO" id="GO:0003887">
    <property type="term" value="F:DNA-directed DNA polymerase activity"/>
    <property type="evidence" value="ECO:0007669"/>
    <property type="project" value="UniProtKB-KW"/>
</dbReference>
<evidence type="ECO:0000259" key="9">
    <source>
        <dbReference type="Pfam" id="PF06144"/>
    </source>
</evidence>
<evidence type="ECO:0000313" key="12">
    <source>
        <dbReference type="Proteomes" id="UP000430345"/>
    </source>
</evidence>
<evidence type="ECO:0000313" key="11">
    <source>
        <dbReference type="EMBL" id="MPQ42260.1"/>
    </source>
</evidence>
<dbReference type="GO" id="GO:0009360">
    <property type="term" value="C:DNA polymerase III complex"/>
    <property type="evidence" value="ECO:0007669"/>
    <property type="project" value="InterPro"/>
</dbReference>
<keyword evidence="12" id="KW-1185">Reference proteome</keyword>
<dbReference type="InterPro" id="IPR048466">
    <property type="entry name" value="DNA_pol3_delta-like_C"/>
</dbReference>
<dbReference type="Pfam" id="PF06144">
    <property type="entry name" value="DNA_pol3_delta"/>
    <property type="match status" value="1"/>
</dbReference>
<dbReference type="Gene3D" id="1.10.8.60">
    <property type="match status" value="1"/>
</dbReference>
<dbReference type="Proteomes" id="UP000430345">
    <property type="component" value="Unassembled WGS sequence"/>
</dbReference>
<organism evidence="11 12">
    <name type="scientific">Clostridium tarantellae</name>
    <dbReference type="NCBI Taxonomy" id="39493"/>
    <lineage>
        <taxon>Bacteria</taxon>
        <taxon>Bacillati</taxon>
        <taxon>Bacillota</taxon>
        <taxon>Clostridia</taxon>
        <taxon>Eubacteriales</taxon>
        <taxon>Clostridiaceae</taxon>
        <taxon>Clostridium</taxon>
    </lineage>
</organism>
<evidence type="ECO:0000256" key="5">
    <source>
        <dbReference type="ARBA" id="ARBA00022705"/>
    </source>
</evidence>